<accession>A0A072PC06</accession>
<dbReference type="STRING" id="1182545.A0A072PC06"/>
<gene>
    <name evidence="15" type="ORF">A1O9_05567</name>
</gene>
<dbReference type="InterPro" id="IPR036460">
    <property type="entry name" value="Cu_amine_oxidase_C_sf"/>
</dbReference>
<proteinExistence type="inferred from homology"/>
<dbReference type="GeneID" id="25280492"/>
<dbReference type="PANTHER" id="PTHR10638:SF20">
    <property type="entry name" value="AMINE OXIDASE"/>
    <property type="match status" value="1"/>
</dbReference>
<evidence type="ECO:0000313" key="16">
    <source>
        <dbReference type="Proteomes" id="UP000027920"/>
    </source>
</evidence>
<reference evidence="15 16" key="1">
    <citation type="submission" date="2013-03" db="EMBL/GenBank/DDBJ databases">
        <title>The Genome Sequence of Exophiala aquamarina CBS 119918.</title>
        <authorList>
            <consortium name="The Broad Institute Genomics Platform"/>
            <person name="Cuomo C."/>
            <person name="de Hoog S."/>
            <person name="Gorbushina A."/>
            <person name="Walker B."/>
            <person name="Young S.K."/>
            <person name="Zeng Q."/>
            <person name="Gargeya S."/>
            <person name="Fitzgerald M."/>
            <person name="Haas B."/>
            <person name="Abouelleil A."/>
            <person name="Allen A.W."/>
            <person name="Alvarado L."/>
            <person name="Arachchi H.M."/>
            <person name="Berlin A.M."/>
            <person name="Chapman S.B."/>
            <person name="Gainer-Dewar J."/>
            <person name="Goldberg J."/>
            <person name="Griggs A."/>
            <person name="Gujja S."/>
            <person name="Hansen M."/>
            <person name="Howarth C."/>
            <person name="Imamovic A."/>
            <person name="Ireland A."/>
            <person name="Larimer J."/>
            <person name="McCowan C."/>
            <person name="Murphy C."/>
            <person name="Pearson M."/>
            <person name="Poon T.W."/>
            <person name="Priest M."/>
            <person name="Roberts A."/>
            <person name="Saif S."/>
            <person name="Shea T."/>
            <person name="Sisk P."/>
            <person name="Sykes S."/>
            <person name="Wortman J."/>
            <person name="Nusbaum C."/>
            <person name="Birren B."/>
        </authorList>
    </citation>
    <scope>NUCLEOTIDE SEQUENCE [LARGE SCALE GENOMIC DNA]</scope>
    <source>
        <strain evidence="15 16">CBS 119918</strain>
    </source>
</reference>
<comment type="cofactor">
    <cofactor evidence="1">
        <name>Cu cation</name>
        <dbReference type="ChEBI" id="CHEBI:23378"/>
    </cofactor>
</comment>
<dbReference type="SUPFAM" id="SSF49998">
    <property type="entry name" value="Amine oxidase catalytic domain"/>
    <property type="match status" value="1"/>
</dbReference>
<evidence type="ECO:0000256" key="1">
    <source>
        <dbReference type="ARBA" id="ARBA00001935"/>
    </source>
</evidence>
<protein>
    <recommendedName>
        <fullName evidence="9">Amine oxidase</fullName>
        <ecNumber evidence="9">1.4.3.-</ecNumber>
    </recommendedName>
</protein>
<dbReference type="Pfam" id="PF01179">
    <property type="entry name" value="Cu_amine_oxid"/>
    <property type="match status" value="1"/>
</dbReference>
<dbReference type="GO" id="GO:0008131">
    <property type="term" value="F:primary methylamine oxidase activity"/>
    <property type="evidence" value="ECO:0007669"/>
    <property type="project" value="InterPro"/>
</dbReference>
<feature type="region of interest" description="Disordered" evidence="10">
    <location>
        <begin position="745"/>
        <end position="785"/>
    </location>
</feature>
<dbReference type="RefSeq" id="XP_013260239.1">
    <property type="nucleotide sequence ID" value="XM_013404785.1"/>
</dbReference>
<keyword evidence="16" id="KW-1185">Reference proteome</keyword>
<evidence type="ECO:0000256" key="9">
    <source>
        <dbReference type="RuleBase" id="RU000672"/>
    </source>
</evidence>
<name>A0A072PC06_9EURO</name>
<dbReference type="PROSITE" id="PS01164">
    <property type="entry name" value="COPPER_AMINE_OXID_1"/>
    <property type="match status" value="1"/>
</dbReference>
<comment type="similarity">
    <text evidence="2 9">Belongs to the copper/topaquinone oxidase family.</text>
</comment>
<dbReference type="InterPro" id="IPR049948">
    <property type="entry name" value="Cu_Am_ox_TPQ-bd"/>
</dbReference>
<evidence type="ECO:0000259" key="14">
    <source>
        <dbReference type="Pfam" id="PF09248"/>
    </source>
</evidence>
<keyword evidence="3 9" id="KW-0479">Metal-binding</keyword>
<dbReference type="InterPro" id="IPR015798">
    <property type="entry name" value="Cu_amine_oxidase_C"/>
</dbReference>
<feature type="domain" description="Copper amine oxidase catalytic" evidence="12">
    <location>
        <begin position="323"/>
        <end position="739"/>
    </location>
</feature>
<keyword evidence="11" id="KW-0812">Transmembrane</keyword>
<evidence type="ECO:0000256" key="10">
    <source>
        <dbReference type="SAM" id="MobiDB-lite"/>
    </source>
</evidence>
<evidence type="ECO:0000256" key="8">
    <source>
        <dbReference type="PIRSR" id="PIRSR600269-51"/>
    </source>
</evidence>
<feature type="active site" description="Proton acceptor" evidence="7">
    <location>
        <position position="396"/>
    </location>
</feature>
<dbReference type="InterPro" id="IPR016182">
    <property type="entry name" value="Cu_amine_oxidase_N-reg"/>
</dbReference>
<dbReference type="GO" id="GO:0005886">
    <property type="term" value="C:plasma membrane"/>
    <property type="evidence" value="ECO:0007669"/>
    <property type="project" value="TreeGrafter"/>
</dbReference>
<dbReference type="GO" id="GO:0048038">
    <property type="term" value="F:quinone binding"/>
    <property type="evidence" value="ECO:0007669"/>
    <property type="project" value="InterPro"/>
</dbReference>
<dbReference type="InterPro" id="IPR015800">
    <property type="entry name" value="Cu_amine_oxidase_N2"/>
</dbReference>
<dbReference type="Gene3D" id="2.70.98.20">
    <property type="entry name" value="Copper amine oxidase, catalytic domain"/>
    <property type="match status" value="1"/>
</dbReference>
<dbReference type="EMBL" id="AMGV01000004">
    <property type="protein sequence ID" value="KEF57649.1"/>
    <property type="molecule type" value="Genomic_DNA"/>
</dbReference>
<comment type="caution">
    <text evidence="15">The sequence shown here is derived from an EMBL/GenBank/DDBJ whole genome shotgun (WGS) entry which is preliminary data.</text>
</comment>
<dbReference type="SUPFAM" id="SSF54416">
    <property type="entry name" value="Amine oxidase N-terminal region"/>
    <property type="match status" value="2"/>
</dbReference>
<dbReference type="InterPro" id="IPR015328">
    <property type="entry name" value="DUF1965"/>
</dbReference>
<comment type="cofactor">
    <cofactor evidence="9">
        <name>Cu cation</name>
        <dbReference type="ChEBI" id="CHEBI:23378"/>
    </cofactor>
    <text evidence="9">Contains 1 topaquinone per subunit.</text>
</comment>
<keyword evidence="5 9" id="KW-0560">Oxidoreductase</keyword>
<feature type="modified residue" description="2',4',5'-topaquinone" evidence="8">
    <location>
        <position position="477"/>
    </location>
</feature>
<dbReference type="PANTHER" id="PTHR10638">
    <property type="entry name" value="COPPER AMINE OXIDASE"/>
    <property type="match status" value="1"/>
</dbReference>
<keyword evidence="4 7" id="KW-0801">TPQ</keyword>
<dbReference type="Pfam" id="PF02727">
    <property type="entry name" value="Cu_amine_oxidN2"/>
    <property type="match status" value="1"/>
</dbReference>
<keyword evidence="11" id="KW-0472">Membrane</keyword>
<keyword evidence="11" id="KW-1133">Transmembrane helix</keyword>
<dbReference type="GO" id="GO:0005507">
    <property type="term" value="F:copper ion binding"/>
    <property type="evidence" value="ECO:0007669"/>
    <property type="project" value="InterPro"/>
</dbReference>
<dbReference type="VEuPathDB" id="FungiDB:A1O9_05567"/>
<evidence type="ECO:0000256" key="3">
    <source>
        <dbReference type="ARBA" id="ARBA00022723"/>
    </source>
</evidence>
<dbReference type="InterPro" id="IPR000269">
    <property type="entry name" value="Cu_amine_oxidase"/>
</dbReference>
<feature type="domain" description="Copper amine oxidase N2-terminal" evidence="13">
    <location>
        <begin position="94"/>
        <end position="151"/>
    </location>
</feature>
<evidence type="ECO:0000256" key="11">
    <source>
        <dbReference type="SAM" id="Phobius"/>
    </source>
</evidence>
<feature type="domain" description="DUF1965" evidence="14">
    <location>
        <begin position="245"/>
        <end position="307"/>
    </location>
</feature>
<dbReference type="OrthoDB" id="3341590at2759"/>
<dbReference type="AlphaFoldDB" id="A0A072PC06"/>
<dbReference type="EC" id="1.4.3.-" evidence="9"/>
<comment type="PTM">
    <text evidence="8 9">Topaquinone (TPQ) is generated by copper-dependent autoxidation of a specific tyrosyl residue.</text>
</comment>
<evidence type="ECO:0000256" key="6">
    <source>
        <dbReference type="ARBA" id="ARBA00023008"/>
    </source>
</evidence>
<dbReference type="Gene3D" id="3.10.450.40">
    <property type="match status" value="2"/>
</dbReference>
<evidence type="ECO:0000259" key="13">
    <source>
        <dbReference type="Pfam" id="PF02727"/>
    </source>
</evidence>
<organism evidence="15 16">
    <name type="scientific">Exophiala aquamarina CBS 119918</name>
    <dbReference type="NCBI Taxonomy" id="1182545"/>
    <lineage>
        <taxon>Eukaryota</taxon>
        <taxon>Fungi</taxon>
        <taxon>Dikarya</taxon>
        <taxon>Ascomycota</taxon>
        <taxon>Pezizomycotina</taxon>
        <taxon>Eurotiomycetes</taxon>
        <taxon>Chaetothyriomycetidae</taxon>
        <taxon>Chaetothyriales</taxon>
        <taxon>Herpotrichiellaceae</taxon>
        <taxon>Exophiala</taxon>
    </lineage>
</organism>
<dbReference type="GO" id="GO:0009308">
    <property type="term" value="P:amine metabolic process"/>
    <property type="evidence" value="ECO:0007669"/>
    <property type="project" value="UniProtKB-UniRule"/>
</dbReference>
<dbReference type="PRINTS" id="PR00766">
    <property type="entry name" value="CUDAOXIDASE"/>
</dbReference>
<evidence type="ECO:0000256" key="5">
    <source>
        <dbReference type="ARBA" id="ARBA00023002"/>
    </source>
</evidence>
<feature type="active site" description="Schiff-base intermediate with substrate; via topaquinone" evidence="7">
    <location>
        <position position="477"/>
    </location>
</feature>
<feature type="transmembrane region" description="Helical" evidence="11">
    <location>
        <begin position="7"/>
        <end position="28"/>
    </location>
</feature>
<evidence type="ECO:0000259" key="12">
    <source>
        <dbReference type="Pfam" id="PF01179"/>
    </source>
</evidence>
<evidence type="ECO:0000313" key="15">
    <source>
        <dbReference type="EMBL" id="KEF57649.1"/>
    </source>
</evidence>
<evidence type="ECO:0000256" key="2">
    <source>
        <dbReference type="ARBA" id="ARBA00007983"/>
    </source>
</evidence>
<sequence length="862" mass="96810">MAKSGRLQFYGTIFMTTLIFFFGIDYFLRSWVSSSQSIGRQDKITSSLGHGRKQFKAPAKNPWAELDEVESSQIYTFLHQGSDPLNLTTSPKADRNIIYLIETLRPNKSEVVHYLDNNGPRPDRWARVAVLESHEDDSFITDYMVGPLPPSNTTSIIPLTYCHNSGKNWVQSPISDVFGLISWASGIGERVSDITQELLGATVNRQDPSDPNALVMGWRPALIDSGRMVHWLEFFGAGVRSDGRSLLPQGLYVKLDTPSTNPKDWVTAEWFYNGVLYDNETALRNAVNSPTFEHLSTNPDGDWTNTEDFATSIPERNMPPPVSVQPYGSRFHLDRAESYISWMGFSFYLSSNQATALSLFDIRFNSTRLIYHLGLQEALAHYAGAEPLQSGLEFLDTFFGMGSMMFSLVPGIDCPGHAEYIDMSYHKGGKMYTNRNAICVFEYTSDAPLQRHTSAYSVSVSRNTYLVVRSVSTVGNYDYTIDYIFYLDGSIEVKVRASGFIFGAFHAEPRSSPLARDETTNEYGYRIHPAVHTSMHDHVISFRADFDVCGPKNTLVRTSIEPLQRAYHWDKPEVSGIRNTMHMVHEPLKKETGLDWPKNGAEMYLITNPNATNKWGETRGYRILPGTGMGNPTHLTILNSTTLGRSAAWSTSDLWVLKNHPETEPASAHHLNYIDPLDPLVDFEKMVDGEGIEEEDLVIYFNLGGHHVPNSQDIPNTLMHTSASSVLFMPFNYFDGDVSRAVRQGVRIDRRPEQANNGKDSAKEDIRKPRHVQRSSGSRQSMNKGADGEVAYFGAHYTAPVTIAQEMLSPDLSHYMKERDDGENDGWKTVRNNVGGGLLGLFVGKQRAGGQDENEGRSRWDW</sequence>
<evidence type="ECO:0000256" key="7">
    <source>
        <dbReference type="PIRSR" id="PIRSR600269-50"/>
    </source>
</evidence>
<keyword evidence="6 9" id="KW-0186">Copper</keyword>
<dbReference type="Proteomes" id="UP000027920">
    <property type="component" value="Unassembled WGS sequence"/>
</dbReference>
<dbReference type="Pfam" id="PF09248">
    <property type="entry name" value="DUF1965"/>
    <property type="match status" value="1"/>
</dbReference>
<evidence type="ECO:0000256" key="4">
    <source>
        <dbReference type="ARBA" id="ARBA00022772"/>
    </source>
</evidence>
<feature type="compositionally biased region" description="Polar residues" evidence="10">
    <location>
        <begin position="774"/>
        <end position="783"/>
    </location>
</feature>
<dbReference type="HOGENOM" id="CLU_015739_0_0_1"/>